<dbReference type="EMBL" id="HBUF01624048">
    <property type="protein sequence ID" value="CAG6781672.1"/>
    <property type="molecule type" value="Transcribed_RNA"/>
</dbReference>
<dbReference type="AlphaFoldDB" id="A0A8D9BHQ9"/>
<protein>
    <submittedName>
        <fullName evidence="2">Uncharacterized protein</fullName>
    </submittedName>
</protein>
<evidence type="ECO:0000313" key="2">
    <source>
        <dbReference type="EMBL" id="CAG6781671.1"/>
    </source>
</evidence>
<sequence>MVQILRRKQSKSIVEVERKTLDIQRVPNVILDVPGENNGSGGAPGTPQGQNGAAGNNENHGAIMPGPPPLANIQHEHEHEHLQVWTASEHHTNLRTYSEQKAEEACLCSMFARCRTRH</sequence>
<reference evidence="2" key="1">
    <citation type="submission" date="2021-05" db="EMBL/GenBank/DDBJ databases">
        <authorList>
            <person name="Alioto T."/>
            <person name="Alioto T."/>
            <person name="Gomez Garrido J."/>
        </authorList>
    </citation>
    <scope>NUCLEOTIDE SEQUENCE</scope>
</reference>
<feature type="compositionally biased region" description="Low complexity" evidence="1">
    <location>
        <begin position="45"/>
        <end position="62"/>
    </location>
</feature>
<evidence type="ECO:0000256" key="1">
    <source>
        <dbReference type="SAM" id="MobiDB-lite"/>
    </source>
</evidence>
<organism evidence="2">
    <name type="scientific">Cacopsylla melanoneura</name>
    <dbReference type="NCBI Taxonomy" id="428564"/>
    <lineage>
        <taxon>Eukaryota</taxon>
        <taxon>Metazoa</taxon>
        <taxon>Ecdysozoa</taxon>
        <taxon>Arthropoda</taxon>
        <taxon>Hexapoda</taxon>
        <taxon>Insecta</taxon>
        <taxon>Pterygota</taxon>
        <taxon>Neoptera</taxon>
        <taxon>Paraneoptera</taxon>
        <taxon>Hemiptera</taxon>
        <taxon>Sternorrhyncha</taxon>
        <taxon>Psylloidea</taxon>
        <taxon>Psyllidae</taxon>
        <taxon>Psyllinae</taxon>
        <taxon>Cacopsylla</taxon>
    </lineage>
</organism>
<accession>A0A8D9BHQ9</accession>
<proteinExistence type="predicted"/>
<feature type="region of interest" description="Disordered" evidence="1">
    <location>
        <begin position="32"/>
        <end position="72"/>
    </location>
</feature>
<dbReference type="EMBL" id="HBUF01624047">
    <property type="protein sequence ID" value="CAG6781671.1"/>
    <property type="molecule type" value="Transcribed_RNA"/>
</dbReference>
<name>A0A8D9BHQ9_9HEMI</name>